<evidence type="ECO:0000259" key="3">
    <source>
        <dbReference type="Pfam" id="PF18804"/>
    </source>
</evidence>
<accession>A0AAD5PQ62</accession>
<dbReference type="Pfam" id="PF18804">
    <property type="entry name" value="CxC3"/>
    <property type="match status" value="1"/>
</dbReference>
<reference evidence="4" key="1">
    <citation type="submission" date="2022-05" db="EMBL/GenBank/DDBJ databases">
        <title>A multi-omics perspective on studying reproductive biology in Daphnia sinensis.</title>
        <authorList>
            <person name="Jia J."/>
        </authorList>
    </citation>
    <scope>NUCLEOTIDE SEQUENCE</scope>
    <source>
        <strain evidence="4">WSL</strain>
    </source>
</reference>
<sequence>MERKGCDLTSEEQKARVKKYNDSRRKGMKSFGLFASRADNSGDGSKQKSSELVAQSRNKRKRDESFYRWPDIHDQPADSFHFEPDFIQTVPQFLQSALESFSLLEQKTGMSSEIMKSANDRLDKMKKDKRAVKRNKECLDEAWLEMEQVVFSAFVCSKACLKKECESCFEKHEILIKCYHCKKHLCAQCDLVPHINSPFHQRIVFFTDFTSKHLLSHEFIDPSGVVFQKEIAVPVFSRNSCKNCNQTGTVSSLPGSKPCILVTMDGRFDLYESVFQCKSCDSIYPAEIEDYIASGYFPGNPKRTNFFISSDLSEFWFHLKYLTPGTSEQKFLETLSAKSLKAGRNGTINTPLFNKAVKAYEYISHLVDTKICKMEKRRCRSCTPFQLSCHPDGDHKLIKRRRLNERVKRSWYGDAIIMRDEDFDVLNKKINSYKPQGKNTIGAQKCGNSQFEAAREVSKRFKGLEVTGNVMTSCGHGVIQCSIDMHEGETFRHTFASHVKVHSLKNQKQHKNLNITETEKNTEDEPANTVFFGPKFFVNDVVCQYWPFAIKMGELSDAYSYLTSDMVPFLSRLHGQAHSWPCQILHFGHWRDGSAGTLGEEQEQVFSTFSSYSNSTKTMGAANRRDFLTGAMFYWNGRKEKGMARTLTRRMLIAMYRVQFYHERLNKLLSAKKIKLSELPVIQASLEEEARVAREKEKIVKLKWDYLSELKSELERIHFQHVTLHDRISSVAASCKWRTKLRRKQTLLKAKAITVMNDINDLANVMVTEQNFLDGVFPWDSNQNVSFKDNFKLVDCWMLFKRNTEQILQCKLEMSQFITTISEDILSMQHEIRNYNSTDEFSFSVSNCPMNISVFQQSEIVIKMQEVKRLEMLLSDSLALKQYFYEENLDDDDLVFEDDCMDDYIDGGGDGDKDDLCDEIECSSDDEF</sequence>
<dbReference type="InterPro" id="IPR040564">
    <property type="entry name" value="CxC3-like"/>
</dbReference>
<dbReference type="Proteomes" id="UP000820818">
    <property type="component" value="Unassembled WGS sequence"/>
</dbReference>
<keyword evidence="5" id="KW-1185">Reference proteome</keyword>
<evidence type="ECO:0000256" key="2">
    <source>
        <dbReference type="SAM" id="MobiDB-lite"/>
    </source>
</evidence>
<feature type="compositionally biased region" description="Basic and acidic residues" evidence="2">
    <location>
        <begin position="1"/>
        <end position="25"/>
    </location>
</feature>
<evidence type="ECO:0000313" key="4">
    <source>
        <dbReference type="EMBL" id="KAI9551160.1"/>
    </source>
</evidence>
<dbReference type="AlphaFoldDB" id="A0AAD5PQ62"/>
<feature type="domain" description="CxC3 like cysteine cluster" evidence="3">
    <location>
        <begin position="230"/>
        <end position="340"/>
    </location>
</feature>
<evidence type="ECO:0000313" key="5">
    <source>
        <dbReference type="Proteomes" id="UP000820818"/>
    </source>
</evidence>
<name>A0AAD5PQ62_9CRUS</name>
<proteinExistence type="predicted"/>
<evidence type="ECO:0000256" key="1">
    <source>
        <dbReference type="SAM" id="Coils"/>
    </source>
</evidence>
<protein>
    <recommendedName>
        <fullName evidence="3">CxC3 like cysteine cluster domain-containing protein</fullName>
    </recommendedName>
</protein>
<dbReference type="InterPro" id="IPR040521">
    <property type="entry name" value="KDZ"/>
</dbReference>
<dbReference type="EMBL" id="WJBH02000040">
    <property type="protein sequence ID" value="KAI9551160.1"/>
    <property type="molecule type" value="Genomic_DNA"/>
</dbReference>
<feature type="coiled-coil region" evidence="1">
    <location>
        <begin position="115"/>
        <end position="142"/>
    </location>
</feature>
<dbReference type="PANTHER" id="PTHR33104:SF2">
    <property type="entry name" value="CXC3 LIKE CYSTEINE CLUSTER DOMAIN-CONTAINING PROTEIN"/>
    <property type="match status" value="1"/>
</dbReference>
<keyword evidence="1" id="KW-0175">Coiled coil</keyword>
<dbReference type="Pfam" id="PF18758">
    <property type="entry name" value="KDZ"/>
    <property type="match status" value="1"/>
</dbReference>
<dbReference type="PANTHER" id="PTHR33104">
    <property type="entry name" value="SI:DKEY-29D5.2"/>
    <property type="match status" value="1"/>
</dbReference>
<gene>
    <name evidence="4" type="ORF">GHT06_006375</name>
</gene>
<feature type="region of interest" description="Disordered" evidence="2">
    <location>
        <begin position="1"/>
        <end position="58"/>
    </location>
</feature>
<comment type="caution">
    <text evidence="4">The sequence shown here is derived from an EMBL/GenBank/DDBJ whole genome shotgun (WGS) entry which is preliminary data.</text>
</comment>
<organism evidence="4 5">
    <name type="scientific">Daphnia sinensis</name>
    <dbReference type="NCBI Taxonomy" id="1820382"/>
    <lineage>
        <taxon>Eukaryota</taxon>
        <taxon>Metazoa</taxon>
        <taxon>Ecdysozoa</taxon>
        <taxon>Arthropoda</taxon>
        <taxon>Crustacea</taxon>
        <taxon>Branchiopoda</taxon>
        <taxon>Diplostraca</taxon>
        <taxon>Cladocera</taxon>
        <taxon>Anomopoda</taxon>
        <taxon>Daphniidae</taxon>
        <taxon>Daphnia</taxon>
        <taxon>Daphnia similis group</taxon>
    </lineage>
</organism>